<dbReference type="Pfam" id="PF00754">
    <property type="entry name" value="F5_F8_type_C"/>
    <property type="match status" value="1"/>
</dbReference>
<evidence type="ECO:0000259" key="1">
    <source>
        <dbReference type="PROSITE" id="PS50022"/>
    </source>
</evidence>
<protein>
    <submittedName>
        <fullName evidence="2">CAZy families GH121 protein</fullName>
    </submittedName>
</protein>
<proteinExistence type="predicted"/>
<dbReference type="PROSITE" id="PS50022">
    <property type="entry name" value="FA58C_3"/>
    <property type="match status" value="1"/>
</dbReference>
<organism evidence="2">
    <name type="scientific">uncultured Xanthomonas sp</name>
    <dbReference type="NCBI Taxonomy" id="152831"/>
    <lineage>
        <taxon>Bacteria</taxon>
        <taxon>Pseudomonadati</taxon>
        <taxon>Pseudomonadota</taxon>
        <taxon>Gammaproteobacteria</taxon>
        <taxon>Lysobacterales</taxon>
        <taxon>Lysobacteraceae</taxon>
        <taxon>Xanthomonas</taxon>
        <taxon>environmental samples</taxon>
    </lineage>
</organism>
<dbReference type="InterPro" id="IPR008979">
    <property type="entry name" value="Galactose-bd-like_sf"/>
</dbReference>
<name>A0A060CQZ3_9XANT</name>
<dbReference type="EMBL" id="KF128316">
    <property type="protein sequence ID" value="AIA95680.1"/>
    <property type="molecule type" value="Genomic_DNA"/>
</dbReference>
<accession>A0A060CQZ3</accession>
<feature type="non-terminal residue" evidence="2">
    <location>
        <position position="169"/>
    </location>
</feature>
<evidence type="ECO:0000313" key="2">
    <source>
        <dbReference type="EMBL" id="AIA95680.1"/>
    </source>
</evidence>
<dbReference type="AlphaFoldDB" id="A0A060CQZ3"/>
<dbReference type="SUPFAM" id="SSF49785">
    <property type="entry name" value="Galactose-binding domain-like"/>
    <property type="match status" value="1"/>
</dbReference>
<dbReference type="InterPro" id="IPR000421">
    <property type="entry name" value="FA58C"/>
</dbReference>
<reference evidence="2" key="1">
    <citation type="journal article" date="2013" name="Environ. Microbiol.">
        <title>Seasonally variable intestinal metagenomes of the red palm weevil (Rhynchophorus ferrugineus).</title>
        <authorList>
            <person name="Jia S."/>
            <person name="Zhang X."/>
            <person name="Zhang G."/>
            <person name="Yin A."/>
            <person name="Zhang S."/>
            <person name="Li F."/>
            <person name="Wang L."/>
            <person name="Zhao D."/>
            <person name="Yun Q."/>
            <person name="Tala"/>
            <person name="Wang J."/>
            <person name="Sun G."/>
            <person name="Baabdullah M."/>
            <person name="Yu X."/>
            <person name="Hu S."/>
            <person name="Al-Mssallem I.S."/>
            <person name="Yu J."/>
        </authorList>
    </citation>
    <scope>NUCLEOTIDE SEQUENCE</scope>
</reference>
<feature type="non-terminal residue" evidence="2">
    <location>
        <position position="1"/>
    </location>
</feature>
<sequence>LYDPASGKVQALPDAVNRAGSPLRVLHRGTRVARQAEQVRVDAGGRMAAMLADAGIDVTLRGAADMARQARVTASHAADGFPATAAIDGSTANEPFWGSAGSPAARDWLELDFGHPQRLDEVVLYFYRSSSPQGEQHGFPSGTRAGYAPPWAYWLEYFDGKRWVRVPGQ</sequence>
<dbReference type="Gene3D" id="2.60.120.260">
    <property type="entry name" value="Galactose-binding domain-like"/>
    <property type="match status" value="1"/>
</dbReference>
<feature type="domain" description="F5/8 type C" evidence="1">
    <location>
        <begin position="55"/>
        <end position="169"/>
    </location>
</feature>